<feature type="transmembrane region" description="Helical" evidence="2">
    <location>
        <begin position="45"/>
        <end position="69"/>
    </location>
</feature>
<dbReference type="GO" id="GO:0007606">
    <property type="term" value="P:sensory perception of chemical stimulus"/>
    <property type="evidence" value="ECO:0007669"/>
    <property type="project" value="InterPro"/>
</dbReference>
<evidence type="ECO:0000256" key="1">
    <source>
        <dbReference type="ARBA" id="ARBA00006803"/>
    </source>
</evidence>
<dbReference type="AlphaFoldDB" id="A0A0B1TND8"/>
<dbReference type="Proteomes" id="UP000053660">
    <property type="component" value="Unassembled WGS sequence"/>
</dbReference>
<sequence length="248" mass="29508">MPARVAILWSSRLLRRGLFEYVMHFMTFFNRTDAEEYDYWQLSQVLLITDLVLQFVSYFVYMVALYLVVKTMWHQTNMRNVWAVCVLQYMVSIIDRIAQIALVLFRSQESGGRLTALFLCTSYIRACCTFMVFFALPAIVMERCFATYFLEDYEKKQRSYLSYIIINKLNVDTNKRYYSETMSNKTTRTYSLGERYQIAENIKFCESSSCPKTHPEFVSVRSTLGNEAHVHQRQHTAFYFDMLRRDWA</sequence>
<gene>
    <name evidence="3" type="ORF">OESDEN_03110</name>
</gene>
<keyword evidence="2" id="KW-0472">Membrane</keyword>
<dbReference type="GO" id="GO:0016020">
    <property type="term" value="C:membrane"/>
    <property type="evidence" value="ECO:0007669"/>
    <property type="project" value="InterPro"/>
</dbReference>
<dbReference type="PANTHER" id="PTHR47518:SF11">
    <property type="entry name" value="SERPENTINE RECEPTOR, CLASS E (EPSILON)-RELATED"/>
    <property type="match status" value="1"/>
</dbReference>
<dbReference type="OrthoDB" id="5872718at2759"/>
<keyword evidence="4" id="KW-1185">Reference proteome</keyword>
<evidence type="ECO:0000313" key="4">
    <source>
        <dbReference type="Proteomes" id="UP000053660"/>
    </source>
</evidence>
<keyword evidence="3" id="KW-0675">Receptor</keyword>
<dbReference type="EMBL" id="KN549559">
    <property type="protein sequence ID" value="KHJ96920.1"/>
    <property type="molecule type" value="Genomic_DNA"/>
</dbReference>
<reference evidence="3 4" key="1">
    <citation type="submission" date="2014-03" db="EMBL/GenBank/DDBJ databases">
        <title>Draft genome of the hookworm Oesophagostomum dentatum.</title>
        <authorList>
            <person name="Mitreva M."/>
        </authorList>
    </citation>
    <scope>NUCLEOTIDE SEQUENCE [LARGE SCALE GENOMIC DNA]</scope>
    <source>
        <strain evidence="3 4">OD-Hann</strain>
    </source>
</reference>
<keyword evidence="2" id="KW-1133">Transmembrane helix</keyword>
<dbReference type="PANTHER" id="PTHR47518">
    <property type="entry name" value="SERPENTINE RECEPTOR CLASS EPSILON-13-RELATED"/>
    <property type="match status" value="1"/>
</dbReference>
<dbReference type="Pfam" id="PF03125">
    <property type="entry name" value="Sre"/>
    <property type="match status" value="2"/>
</dbReference>
<evidence type="ECO:0000313" key="3">
    <source>
        <dbReference type="EMBL" id="KHJ96920.1"/>
    </source>
</evidence>
<dbReference type="InterPro" id="IPR004151">
    <property type="entry name" value="7TM_GPCR_serpentine_rcpt_Sre"/>
</dbReference>
<proteinExistence type="inferred from homology"/>
<dbReference type="InterPro" id="IPR052854">
    <property type="entry name" value="Serpentine_rcpt_epsilon"/>
</dbReference>
<keyword evidence="2" id="KW-0812">Transmembrane</keyword>
<protein>
    <submittedName>
        <fullName evidence="3">Sre G protein-coupled chemoreceptor</fullName>
    </submittedName>
</protein>
<comment type="similarity">
    <text evidence="1">Belongs to the nematode receptor-like protein sre family.</text>
</comment>
<feature type="transmembrane region" description="Helical" evidence="2">
    <location>
        <begin position="116"/>
        <end position="140"/>
    </location>
</feature>
<organism evidence="3 4">
    <name type="scientific">Oesophagostomum dentatum</name>
    <name type="common">Nodular worm</name>
    <dbReference type="NCBI Taxonomy" id="61180"/>
    <lineage>
        <taxon>Eukaryota</taxon>
        <taxon>Metazoa</taxon>
        <taxon>Ecdysozoa</taxon>
        <taxon>Nematoda</taxon>
        <taxon>Chromadorea</taxon>
        <taxon>Rhabditida</taxon>
        <taxon>Rhabditina</taxon>
        <taxon>Rhabditomorpha</taxon>
        <taxon>Strongyloidea</taxon>
        <taxon>Strongylidae</taxon>
        <taxon>Oesophagostomum</taxon>
    </lineage>
</organism>
<name>A0A0B1TND8_OESDE</name>
<feature type="transmembrane region" description="Helical" evidence="2">
    <location>
        <begin position="81"/>
        <end position="104"/>
    </location>
</feature>
<evidence type="ECO:0000256" key="2">
    <source>
        <dbReference type="SAM" id="Phobius"/>
    </source>
</evidence>
<accession>A0A0B1TND8</accession>